<feature type="domain" description="Peptidase M16 N-terminal" evidence="10">
    <location>
        <begin position="132"/>
        <end position="234"/>
    </location>
</feature>
<reference evidence="12" key="2">
    <citation type="journal article" date="2021" name="PeerJ">
        <title>Extensive microbial diversity within the chicken gut microbiome revealed by metagenomics and culture.</title>
        <authorList>
            <person name="Gilroy R."/>
            <person name="Ravi A."/>
            <person name="Getino M."/>
            <person name="Pursley I."/>
            <person name="Horton D.L."/>
            <person name="Alikhan N.F."/>
            <person name="Baker D."/>
            <person name="Gharbi K."/>
            <person name="Hall N."/>
            <person name="Watson M."/>
            <person name="Adriaenssens E.M."/>
            <person name="Foster-Nyarko E."/>
            <person name="Jarju S."/>
            <person name="Secka A."/>
            <person name="Antonio M."/>
            <person name="Oren A."/>
            <person name="Chaudhuri R.R."/>
            <person name="La Ragione R."/>
            <person name="Hildebrand F."/>
            <person name="Pallen M.J."/>
        </authorList>
    </citation>
    <scope>NUCLEOTIDE SEQUENCE</scope>
    <source>
        <strain evidence="12">3924</strain>
    </source>
</reference>
<feature type="domain" description="Peptidase M16 N-terminal" evidence="10">
    <location>
        <begin position="44"/>
        <end position="87"/>
    </location>
</feature>
<sequence>MRKKLSLAFAALFLFAAGVFAATDHREGFQEYKLANGLTVFLWEDEDAPSVHGRFVTRAGSIDEPADYTGLAHYLEHMLFKGTDKIGALDWEKEKPLYEEIISLYNELNKNTDPKKNDEIIKAINEKSIEAAKYTATDEFSNLTTSYGGTGLNAYTSYDVTVYFNDFPAGAMEKWLQLNSDRLMNPVFRSFQAELENVFEEFNMGQDDKQRQQMQFWNEKAYAGTPYARSVIGTAEHLKNPSLSALINFYNTWYVPNNMCLMLVGNFDSEAVKPLIEKTFGRLQPKELPARFEYKETDLSGDQRYTAKMSDYPSLMWFYPGIKKGDKDELLLQFTLRLLNNSRSTGLLDKLMLDGTVNGAYAMLDTRRCGGRIVIVGIPYFDMQQRAWESNRATEKIIMTEVDKLKNGQVEEWLFNSVKSEMLQGYETQFEYDGMKVQMITDAFTYGISMDTYFDEKAAIEAITLDDVKACAAKYLSGDRMQIAFEEGETKTKKLPKPQIKPLEQPKGVESEYAKAFNEIPTTPTVEKYCDFNEVTVMPLYDGVTLHYSPNTKNDIFSLQISYKVGSAKLPKLEYAASLLNSAGMMPDVSAQDLRRQLSELGATCGFSASESYFIITVSGEEKNLKEICNLVTRQTLLPNLDDKQIKSMISNAYWGRMNEKKNPDVVKSALMEYMIYGDKSHYIDRIPVEDLYKYTVMDDGTFTESFLINKTNLTETINEATSYEVDLNYCGKKPISEVAEVLKGNTPIKAEIKRTECPVIRDKKGYEKTSIYFLPDSKSAQAQIYFYFKGKPWTVDAKNDAERDAFNQYFAGGFSGLVMNEIREKRSMAYTADGRMNGAARPNKDTYFMGYIGTQHDKVVDAINVFMNLVDSMPQYPERMDDIKNYLHQTAFMYKPNMRNRAMLYESWRECGYTEDPTKALVKAFDEMTYDDLKAFYEANVQGQPMTIIIIGDPKTINQKALKAKYGKINRVSINSLFKGGF</sequence>
<name>A0A940DJU7_9BACT</name>
<evidence type="ECO:0000313" key="13">
    <source>
        <dbReference type="Proteomes" id="UP000712007"/>
    </source>
</evidence>
<keyword evidence="3" id="KW-0645">Protease</keyword>
<dbReference type="PANTHER" id="PTHR43690:SF17">
    <property type="entry name" value="PROTEIN YHJJ"/>
    <property type="match status" value="1"/>
</dbReference>
<evidence type="ECO:0000256" key="1">
    <source>
        <dbReference type="ARBA" id="ARBA00001947"/>
    </source>
</evidence>
<evidence type="ECO:0000256" key="7">
    <source>
        <dbReference type="ARBA" id="ARBA00023049"/>
    </source>
</evidence>
<feature type="chain" id="PRO_5037966336" evidence="9">
    <location>
        <begin position="22"/>
        <end position="983"/>
    </location>
</feature>
<comment type="similarity">
    <text evidence="2 8">Belongs to the peptidase M16 family.</text>
</comment>
<keyword evidence="5" id="KW-0378">Hydrolase</keyword>
<dbReference type="InterPro" id="IPR011765">
    <property type="entry name" value="Pept_M16_N"/>
</dbReference>
<feature type="domain" description="Peptidase M16 C-terminal" evidence="11">
    <location>
        <begin position="769"/>
        <end position="877"/>
    </location>
</feature>
<dbReference type="InterPro" id="IPR007863">
    <property type="entry name" value="Peptidase_M16_C"/>
</dbReference>
<comment type="cofactor">
    <cofactor evidence="1">
        <name>Zn(2+)</name>
        <dbReference type="ChEBI" id="CHEBI:29105"/>
    </cofactor>
</comment>
<dbReference type="PROSITE" id="PS00143">
    <property type="entry name" value="INSULINASE"/>
    <property type="match status" value="1"/>
</dbReference>
<evidence type="ECO:0000256" key="3">
    <source>
        <dbReference type="ARBA" id="ARBA00022670"/>
    </source>
</evidence>
<dbReference type="GO" id="GO:0004222">
    <property type="term" value="F:metalloendopeptidase activity"/>
    <property type="evidence" value="ECO:0007669"/>
    <property type="project" value="InterPro"/>
</dbReference>
<dbReference type="AlphaFoldDB" id="A0A940DJU7"/>
<evidence type="ECO:0000313" key="12">
    <source>
        <dbReference type="EMBL" id="MBO8439998.1"/>
    </source>
</evidence>
<protein>
    <submittedName>
        <fullName evidence="12">Insulinase family protein</fullName>
    </submittedName>
</protein>
<dbReference type="EMBL" id="JADIMV010000083">
    <property type="protein sequence ID" value="MBO8439998.1"/>
    <property type="molecule type" value="Genomic_DNA"/>
</dbReference>
<dbReference type="Gene3D" id="3.30.830.10">
    <property type="entry name" value="Metalloenzyme, LuxS/M16 peptidase-like"/>
    <property type="match status" value="4"/>
</dbReference>
<keyword evidence="9" id="KW-0732">Signal</keyword>
<keyword evidence="7" id="KW-0482">Metalloprotease</keyword>
<dbReference type="GO" id="GO:0046872">
    <property type="term" value="F:metal ion binding"/>
    <property type="evidence" value="ECO:0007669"/>
    <property type="project" value="UniProtKB-KW"/>
</dbReference>
<evidence type="ECO:0000256" key="4">
    <source>
        <dbReference type="ARBA" id="ARBA00022723"/>
    </source>
</evidence>
<evidence type="ECO:0000256" key="8">
    <source>
        <dbReference type="RuleBase" id="RU004447"/>
    </source>
</evidence>
<keyword evidence="6" id="KW-0862">Zinc</keyword>
<proteinExistence type="inferred from homology"/>
<dbReference type="Pfam" id="PF05193">
    <property type="entry name" value="Peptidase_M16_C"/>
    <property type="match status" value="2"/>
</dbReference>
<keyword evidence="4" id="KW-0479">Metal-binding</keyword>
<feature type="signal peptide" evidence="9">
    <location>
        <begin position="1"/>
        <end position="21"/>
    </location>
</feature>
<dbReference type="InterPro" id="IPR050626">
    <property type="entry name" value="Peptidase_M16"/>
</dbReference>
<dbReference type="InterPro" id="IPR001431">
    <property type="entry name" value="Pept_M16_Zn_BS"/>
</dbReference>
<gene>
    <name evidence="12" type="ORF">IAC51_05030</name>
</gene>
<evidence type="ECO:0000259" key="11">
    <source>
        <dbReference type="Pfam" id="PF05193"/>
    </source>
</evidence>
<dbReference type="Proteomes" id="UP000712007">
    <property type="component" value="Unassembled WGS sequence"/>
</dbReference>
<comment type="caution">
    <text evidence="12">The sequence shown here is derived from an EMBL/GenBank/DDBJ whole genome shotgun (WGS) entry which is preliminary data.</text>
</comment>
<evidence type="ECO:0000256" key="9">
    <source>
        <dbReference type="SAM" id="SignalP"/>
    </source>
</evidence>
<organism evidence="12 13">
    <name type="scientific">Candidatus Aphodosoma intestinipullorum</name>
    <dbReference type="NCBI Taxonomy" id="2840674"/>
    <lineage>
        <taxon>Bacteria</taxon>
        <taxon>Pseudomonadati</taxon>
        <taxon>Bacteroidota</taxon>
        <taxon>Bacteroidia</taxon>
        <taxon>Bacteroidales</taxon>
        <taxon>Candidatus Aphodosoma</taxon>
    </lineage>
</organism>
<dbReference type="GO" id="GO:0006508">
    <property type="term" value="P:proteolysis"/>
    <property type="evidence" value="ECO:0007669"/>
    <property type="project" value="UniProtKB-KW"/>
</dbReference>
<dbReference type="InterPro" id="IPR011249">
    <property type="entry name" value="Metalloenz_LuxS/M16"/>
</dbReference>
<feature type="domain" description="Peptidase M16 C-terminal" evidence="11">
    <location>
        <begin position="244"/>
        <end position="421"/>
    </location>
</feature>
<evidence type="ECO:0000256" key="6">
    <source>
        <dbReference type="ARBA" id="ARBA00022833"/>
    </source>
</evidence>
<accession>A0A940DJU7</accession>
<evidence type="ECO:0000256" key="5">
    <source>
        <dbReference type="ARBA" id="ARBA00022801"/>
    </source>
</evidence>
<evidence type="ECO:0000256" key="2">
    <source>
        <dbReference type="ARBA" id="ARBA00007261"/>
    </source>
</evidence>
<dbReference type="Pfam" id="PF00675">
    <property type="entry name" value="Peptidase_M16"/>
    <property type="match status" value="2"/>
</dbReference>
<dbReference type="PANTHER" id="PTHR43690">
    <property type="entry name" value="NARDILYSIN"/>
    <property type="match status" value="1"/>
</dbReference>
<evidence type="ECO:0000259" key="10">
    <source>
        <dbReference type="Pfam" id="PF00675"/>
    </source>
</evidence>
<reference evidence="12" key="1">
    <citation type="submission" date="2020-10" db="EMBL/GenBank/DDBJ databases">
        <authorList>
            <person name="Gilroy R."/>
        </authorList>
    </citation>
    <scope>NUCLEOTIDE SEQUENCE</scope>
    <source>
        <strain evidence="12">3924</strain>
    </source>
</reference>
<dbReference type="SUPFAM" id="SSF63411">
    <property type="entry name" value="LuxS/MPP-like metallohydrolase"/>
    <property type="match status" value="4"/>
</dbReference>